<proteinExistence type="predicted"/>
<protein>
    <submittedName>
        <fullName evidence="1">Uncharacterized protein</fullName>
    </submittedName>
</protein>
<gene>
    <name evidence="1" type="ORF">DBRI00130_LOCUS37541</name>
</gene>
<reference evidence="1" key="1">
    <citation type="submission" date="2021-01" db="EMBL/GenBank/DDBJ databases">
        <authorList>
            <person name="Corre E."/>
            <person name="Pelletier E."/>
            <person name="Niang G."/>
            <person name="Scheremetjew M."/>
            <person name="Finn R."/>
            <person name="Kale V."/>
            <person name="Holt S."/>
            <person name="Cochrane G."/>
            <person name="Meng A."/>
            <person name="Brown T."/>
            <person name="Cohen L."/>
        </authorList>
    </citation>
    <scope>NUCLEOTIDE SEQUENCE</scope>
    <source>
        <strain evidence="1">GSO104</strain>
    </source>
</reference>
<dbReference type="EMBL" id="HBNS01049135">
    <property type="protein sequence ID" value="CAE4650235.1"/>
    <property type="molecule type" value="Transcribed_RNA"/>
</dbReference>
<accession>A0A6S8UBR1</accession>
<evidence type="ECO:0000313" key="1">
    <source>
        <dbReference type="EMBL" id="CAE4650235.1"/>
    </source>
</evidence>
<sequence length="125" mass="14700">MKTERCTFPHRRNIAKTWYGIAIEGSKETRAIFTRQKIKKGRSVVLLQETRNIKGGRLLTSFDRDTKSNKRWMKRMNATWKEYFRKGAKVTDVSLVHACYLQMPATFDVRLTLFQLSHATRVPLH</sequence>
<name>A0A6S8UBR1_9STRA</name>
<dbReference type="AlphaFoldDB" id="A0A6S8UBR1"/>
<organism evidence="1">
    <name type="scientific">Ditylum brightwellii</name>
    <dbReference type="NCBI Taxonomy" id="49249"/>
    <lineage>
        <taxon>Eukaryota</taxon>
        <taxon>Sar</taxon>
        <taxon>Stramenopiles</taxon>
        <taxon>Ochrophyta</taxon>
        <taxon>Bacillariophyta</taxon>
        <taxon>Mediophyceae</taxon>
        <taxon>Lithodesmiophycidae</taxon>
        <taxon>Lithodesmiales</taxon>
        <taxon>Lithodesmiaceae</taxon>
        <taxon>Ditylum</taxon>
    </lineage>
</organism>